<evidence type="ECO:0000313" key="2">
    <source>
        <dbReference type="EMBL" id="PHN00739.1"/>
    </source>
</evidence>
<dbReference type="AlphaFoldDB" id="A0A2D0MXW7"/>
<gene>
    <name evidence="2" type="ORF">CRP01_40700</name>
</gene>
<dbReference type="Proteomes" id="UP000223913">
    <property type="component" value="Unassembled WGS sequence"/>
</dbReference>
<evidence type="ECO:0000313" key="3">
    <source>
        <dbReference type="Proteomes" id="UP000223913"/>
    </source>
</evidence>
<feature type="signal peptide" evidence="1">
    <location>
        <begin position="1"/>
        <end position="23"/>
    </location>
</feature>
<feature type="chain" id="PRO_5012767937" description="Outer membrane protein beta-barrel domain-containing protein" evidence="1">
    <location>
        <begin position="24"/>
        <end position="416"/>
    </location>
</feature>
<reference evidence="2 3" key="1">
    <citation type="submission" date="2017-10" db="EMBL/GenBank/DDBJ databases">
        <title>The draft genome sequence of Lewinella nigricans NBRC 102662.</title>
        <authorList>
            <person name="Wang K."/>
        </authorList>
    </citation>
    <scope>NUCLEOTIDE SEQUENCE [LARGE SCALE GENOMIC DNA]</scope>
    <source>
        <strain evidence="2 3">NBRC 102662</strain>
    </source>
</reference>
<keyword evidence="3" id="KW-1185">Reference proteome</keyword>
<evidence type="ECO:0008006" key="4">
    <source>
        <dbReference type="Google" id="ProtNLM"/>
    </source>
</evidence>
<keyword evidence="1" id="KW-0732">Signal</keyword>
<comment type="caution">
    <text evidence="2">The sequence shown here is derived from an EMBL/GenBank/DDBJ whole genome shotgun (WGS) entry which is preliminary data.</text>
</comment>
<dbReference type="OrthoDB" id="921445at2"/>
<organism evidence="2 3">
    <name type="scientific">Flavilitoribacter nigricans (strain ATCC 23147 / DSM 23189 / NBRC 102662 / NCIMB 1420 / SS-2)</name>
    <name type="common">Lewinella nigricans</name>
    <dbReference type="NCBI Taxonomy" id="1122177"/>
    <lineage>
        <taxon>Bacteria</taxon>
        <taxon>Pseudomonadati</taxon>
        <taxon>Bacteroidota</taxon>
        <taxon>Saprospiria</taxon>
        <taxon>Saprospirales</taxon>
        <taxon>Lewinellaceae</taxon>
        <taxon>Flavilitoribacter</taxon>
    </lineage>
</organism>
<protein>
    <recommendedName>
        <fullName evidence="4">Outer membrane protein beta-barrel domain-containing protein</fullName>
    </recommendedName>
</protein>
<sequence>MKKSLMKNAVIGLMALLFCSSLAGQIEFKPGYLINLNGQKQECLIKDQDWKDNPESFTYKLGAAEEVREGNLDQVLEFGLGEEVRFVAVTVGMDRASDLVNDLTLGRNPDLQLEKLFLRIELSGKATLYSYRGENLIRFFFSVDGSPVEQLVYKRYRMNSMMKIGYNTAYRQQLWNQMRCPEAKFAQLESVAYTRNSLVRYFLKYNNCTGSGETTKFVQQDRKERYRLKVTPGINYSSLQVGENLGYRYSFDTDFGRKVNFRLGLEAEVLLPFNGGKWGLVLEPTFQYYRSDVIRDQETEPTKAHYQFIDFPVGPRYYMFLSDERKLFIDVLYISNFSINFSKSGIFFPTPPYQRTLNIFTRNSFALGGGMDLNDKYSLELRYYLNREIIGDYIRWDSTYTRWALIVGYRFFAPGG</sequence>
<dbReference type="RefSeq" id="WP_099155858.1">
    <property type="nucleotide sequence ID" value="NZ_PDUD01000077.1"/>
</dbReference>
<accession>A0A2D0MXW7</accession>
<proteinExistence type="predicted"/>
<name>A0A2D0MXW7_FLAN2</name>
<dbReference type="EMBL" id="PDUD01000077">
    <property type="protein sequence ID" value="PHN00739.1"/>
    <property type="molecule type" value="Genomic_DNA"/>
</dbReference>
<evidence type="ECO:0000256" key="1">
    <source>
        <dbReference type="SAM" id="SignalP"/>
    </source>
</evidence>